<evidence type="ECO:0000256" key="5">
    <source>
        <dbReference type="ARBA" id="ARBA00022833"/>
    </source>
</evidence>
<dbReference type="PANTHER" id="PTHR14402:SF8">
    <property type="entry name" value="RECEPTOR-TRANSPORTING PROTEIN 4"/>
    <property type="match status" value="1"/>
</dbReference>
<keyword evidence="3" id="KW-0479">Metal-binding</keyword>
<accession>A0A8C0HYR9</accession>
<evidence type="ECO:0000256" key="3">
    <source>
        <dbReference type="ARBA" id="ARBA00022723"/>
    </source>
</evidence>
<feature type="domain" description="3CxxC-type" evidence="9">
    <location>
        <begin position="59"/>
        <end position="171"/>
    </location>
</feature>
<keyword evidence="6" id="KW-1133">Transmembrane helix</keyword>
<reference evidence="10" key="1">
    <citation type="submission" date="2023-09" db="UniProtKB">
        <authorList>
            <consortium name="Ensembl"/>
        </authorList>
    </citation>
    <scope>IDENTIFICATION</scope>
</reference>
<feature type="compositionally biased region" description="Low complexity" evidence="8">
    <location>
        <begin position="188"/>
        <end position="198"/>
    </location>
</feature>
<evidence type="ECO:0000256" key="6">
    <source>
        <dbReference type="ARBA" id="ARBA00022989"/>
    </source>
</evidence>
<dbReference type="Pfam" id="PF13695">
    <property type="entry name" value="Zn_ribbon_3CxxC"/>
    <property type="match status" value="1"/>
</dbReference>
<name>A0A8C0HYR9_BALMU</name>
<dbReference type="InterPro" id="IPR027377">
    <property type="entry name" value="ZAR1/RTP1-5-like_Znf-3CxxC"/>
</dbReference>
<evidence type="ECO:0000259" key="9">
    <source>
        <dbReference type="SMART" id="SM01328"/>
    </source>
</evidence>
<proteinExistence type="predicted"/>
<dbReference type="GO" id="GO:0008270">
    <property type="term" value="F:zinc ion binding"/>
    <property type="evidence" value="ECO:0007669"/>
    <property type="project" value="UniProtKB-KW"/>
</dbReference>
<evidence type="ECO:0000256" key="1">
    <source>
        <dbReference type="ARBA" id="ARBA00004167"/>
    </source>
</evidence>
<dbReference type="PANTHER" id="PTHR14402">
    <property type="entry name" value="RECEPTOR TRANSPORTING PROTEIN"/>
    <property type="match status" value="1"/>
</dbReference>
<evidence type="ECO:0000313" key="10">
    <source>
        <dbReference type="Ensembl" id="ENSBMSP00010012498.1"/>
    </source>
</evidence>
<dbReference type="GO" id="GO:0016020">
    <property type="term" value="C:membrane"/>
    <property type="evidence" value="ECO:0007669"/>
    <property type="project" value="UniProtKB-SubCell"/>
</dbReference>
<comment type="subcellular location">
    <subcellularLocation>
        <location evidence="1">Membrane</location>
        <topology evidence="1">Single-pass membrane protein</topology>
    </subcellularLocation>
</comment>
<evidence type="ECO:0000256" key="7">
    <source>
        <dbReference type="ARBA" id="ARBA00023136"/>
    </source>
</evidence>
<dbReference type="InterPro" id="IPR026096">
    <property type="entry name" value="R-trans_p"/>
</dbReference>
<keyword evidence="4" id="KW-0863">Zinc-finger</keyword>
<dbReference type="GO" id="GO:0031849">
    <property type="term" value="F:olfactory receptor binding"/>
    <property type="evidence" value="ECO:0007669"/>
    <property type="project" value="TreeGrafter"/>
</dbReference>
<keyword evidence="2" id="KW-0812">Transmembrane</keyword>
<gene>
    <name evidence="10" type="primary">RTP4</name>
</gene>
<keyword evidence="5" id="KW-0862">Zinc</keyword>
<evidence type="ECO:0000256" key="4">
    <source>
        <dbReference type="ARBA" id="ARBA00022771"/>
    </source>
</evidence>
<organism evidence="10">
    <name type="scientific">Balaenoptera musculus</name>
    <name type="common">Blue whale</name>
    <dbReference type="NCBI Taxonomy" id="9771"/>
    <lineage>
        <taxon>Eukaryota</taxon>
        <taxon>Metazoa</taxon>
        <taxon>Chordata</taxon>
        <taxon>Craniata</taxon>
        <taxon>Vertebrata</taxon>
        <taxon>Euteleostomi</taxon>
        <taxon>Mammalia</taxon>
        <taxon>Eutheria</taxon>
        <taxon>Laurasiatheria</taxon>
        <taxon>Artiodactyla</taxon>
        <taxon>Whippomorpha</taxon>
        <taxon>Cetacea</taxon>
        <taxon>Mysticeti</taxon>
        <taxon>Balaenopteridae</taxon>
        <taxon>Balaenoptera</taxon>
    </lineage>
</organism>
<feature type="region of interest" description="Disordered" evidence="8">
    <location>
        <begin position="188"/>
        <end position="207"/>
    </location>
</feature>
<evidence type="ECO:0000256" key="2">
    <source>
        <dbReference type="ARBA" id="ARBA00022692"/>
    </source>
</evidence>
<evidence type="ECO:0000256" key="8">
    <source>
        <dbReference type="SAM" id="MobiDB-lite"/>
    </source>
</evidence>
<dbReference type="AlphaFoldDB" id="A0A8C0HYR9"/>
<dbReference type="SMART" id="SM01328">
    <property type="entry name" value="zf-3CxxC"/>
    <property type="match status" value="1"/>
</dbReference>
<sequence length="237" mass="27413">ELYPDIQRCKRMVLDVGTWEQIFQELISQEKPEARWTLKMHGNLQPDCVAPGWKQYKQRAFGRFSCSSCHRSWASAQVQILCHMYLEHQKSQGKVLVRLFGQRCRKCSQSQFEKPEFSLDSTMRILNNLVQRILERFYRNGIRKVLEMPVIQEVPLNGHHDVVNCEACVLGFCVQNLPNCTTEPAKSSLSYTKTGSSSPHLGDVYGQNRARNHNYTSIKMFRKKKKELVPGPPLQIV</sequence>
<dbReference type="Ensembl" id="ENSBMST00010013895.1">
    <property type="protein sequence ID" value="ENSBMSP00010012498.1"/>
    <property type="gene ID" value="ENSBMSG00010009175.1"/>
</dbReference>
<dbReference type="GO" id="GO:0001580">
    <property type="term" value="P:detection of chemical stimulus involved in sensory perception of bitter taste"/>
    <property type="evidence" value="ECO:0007669"/>
    <property type="project" value="Ensembl"/>
</dbReference>
<dbReference type="GO" id="GO:0006612">
    <property type="term" value="P:protein targeting to membrane"/>
    <property type="evidence" value="ECO:0007669"/>
    <property type="project" value="Ensembl"/>
</dbReference>
<dbReference type="OMA" id="WTWEQTF"/>
<dbReference type="GO" id="GO:0051205">
    <property type="term" value="P:protein insertion into membrane"/>
    <property type="evidence" value="ECO:0007669"/>
    <property type="project" value="TreeGrafter"/>
</dbReference>
<keyword evidence="7" id="KW-0472">Membrane</keyword>
<dbReference type="GO" id="GO:0051607">
    <property type="term" value="P:defense response to virus"/>
    <property type="evidence" value="ECO:0007669"/>
    <property type="project" value="Ensembl"/>
</dbReference>
<protein>
    <submittedName>
        <fullName evidence="10">Receptor transporter protein 4</fullName>
    </submittedName>
</protein>
<dbReference type="GO" id="GO:0005737">
    <property type="term" value="C:cytoplasm"/>
    <property type="evidence" value="ECO:0007669"/>
    <property type="project" value="Ensembl"/>
</dbReference>
<dbReference type="GeneTree" id="ENSGT00940000162610"/>